<organism evidence="2 3">
    <name type="scientific">Coprinellus micaceus</name>
    <name type="common">Glistening ink-cap mushroom</name>
    <name type="synonym">Coprinus micaceus</name>
    <dbReference type="NCBI Taxonomy" id="71717"/>
    <lineage>
        <taxon>Eukaryota</taxon>
        <taxon>Fungi</taxon>
        <taxon>Dikarya</taxon>
        <taxon>Basidiomycota</taxon>
        <taxon>Agaricomycotina</taxon>
        <taxon>Agaricomycetes</taxon>
        <taxon>Agaricomycetidae</taxon>
        <taxon>Agaricales</taxon>
        <taxon>Agaricineae</taxon>
        <taxon>Psathyrellaceae</taxon>
        <taxon>Coprinellus</taxon>
    </lineage>
</organism>
<feature type="compositionally biased region" description="Low complexity" evidence="1">
    <location>
        <begin position="84"/>
        <end position="114"/>
    </location>
</feature>
<comment type="caution">
    <text evidence="2">The sequence shown here is derived from an EMBL/GenBank/DDBJ whole genome shotgun (WGS) entry which is preliminary data.</text>
</comment>
<dbReference type="EMBL" id="QPFP01000010">
    <property type="protein sequence ID" value="TEB34180.1"/>
    <property type="molecule type" value="Genomic_DNA"/>
</dbReference>
<feature type="compositionally biased region" description="Basic residues" evidence="1">
    <location>
        <begin position="257"/>
        <end position="267"/>
    </location>
</feature>
<keyword evidence="3" id="KW-1185">Reference proteome</keyword>
<evidence type="ECO:0000256" key="1">
    <source>
        <dbReference type="SAM" id="MobiDB-lite"/>
    </source>
</evidence>
<feature type="compositionally biased region" description="Polar residues" evidence="1">
    <location>
        <begin position="115"/>
        <end position="126"/>
    </location>
</feature>
<dbReference type="Proteomes" id="UP000298030">
    <property type="component" value="Unassembled WGS sequence"/>
</dbReference>
<evidence type="ECO:0000313" key="2">
    <source>
        <dbReference type="EMBL" id="TEB34180.1"/>
    </source>
</evidence>
<protein>
    <submittedName>
        <fullName evidence="2">Uncharacterized protein</fullName>
    </submittedName>
</protein>
<reference evidence="2 3" key="1">
    <citation type="journal article" date="2019" name="Nat. Ecol. Evol.">
        <title>Megaphylogeny resolves global patterns of mushroom evolution.</title>
        <authorList>
            <person name="Varga T."/>
            <person name="Krizsan K."/>
            <person name="Foldi C."/>
            <person name="Dima B."/>
            <person name="Sanchez-Garcia M."/>
            <person name="Sanchez-Ramirez S."/>
            <person name="Szollosi G.J."/>
            <person name="Szarkandi J.G."/>
            <person name="Papp V."/>
            <person name="Albert L."/>
            <person name="Andreopoulos W."/>
            <person name="Angelini C."/>
            <person name="Antonin V."/>
            <person name="Barry K.W."/>
            <person name="Bougher N.L."/>
            <person name="Buchanan P."/>
            <person name="Buyck B."/>
            <person name="Bense V."/>
            <person name="Catcheside P."/>
            <person name="Chovatia M."/>
            <person name="Cooper J."/>
            <person name="Damon W."/>
            <person name="Desjardin D."/>
            <person name="Finy P."/>
            <person name="Geml J."/>
            <person name="Haridas S."/>
            <person name="Hughes K."/>
            <person name="Justo A."/>
            <person name="Karasinski D."/>
            <person name="Kautmanova I."/>
            <person name="Kiss B."/>
            <person name="Kocsube S."/>
            <person name="Kotiranta H."/>
            <person name="LaButti K.M."/>
            <person name="Lechner B.E."/>
            <person name="Liimatainen K."/>
            <person name="Lipzen A."/>
            <person name="Lukacs Z."/>
            <person name="Mihaltcheva S."/>
            <person name="Morgado L.N."/>
            <person name="Niskanen T."/>
            <person name="Noordeloos M.E."/>
            <person name="Ohm R.A."/>
            <person name="Ortiz-Santana B."/>
            <person name="Ovrebo C."/>
            <person name="Racz N."/>
            <person name="Riley R."/>
            <person name="Savchenko A."/>
            <person name="Shiryaev A."/>
            <person name="Soop K."/>
            <person name="Spirin V."/>
            <person name="Szebenyi C."/>
            <person name="Tomsovsky M."/>
            <person name="Tulloss R.E."/>
            <person name="Uehling J."/>
            <person name="Grigoriev I.V."/>
            <person name="Vagvolgyi C."/>
            <person name="Papp T."/>
            <person name="Martin F.M."/>
            <person name="Miettinen O."/>
            <person name="Hibbett D.S."/>
            <person name="Nagy L.G."/>
        </authorList>
    </citation>
    <scope>NUCLEOTIDE SEQUENCE [LARGE SCALE GENOMIC DNA]</scope>
    <source>
        <strain evidence="2 3">FP101781</strain>
    </source>
</reference>
<gene>
    <name evidence="2" type="ORF">FA13DRAFT_71825</name>
</gene>
<dbReference type="AlphaFoldDB" id="A0A4Y7TJ44"/>
<evidence type="ECO:0000313" key="3">
    <source>
        <dbReference type="Proteomes" id="UP000298030"/>
    </source>
</evidence>
<accession>A0A4Y7TJ44</accession>
<feature type="compositionally biased region" description="Polar residues" evidence="1">
    <location>
        <begin position="66"/>
        <end position="83"/>
    </location>
</feature>
<feature type="region of interest" description="Disordered" evidence="1">
    <location>
        <begin position="50"/>
        <end position="139"/>
    </location>
</feature>
<feature type="region of interest" description="Disordered" evidence="1">
    <location>
        <begin position="224"/>
        <end position="278"/>
    </location>
</feature>
<name>A0A4Y7TJ44_COPMI</name>
<sequence>MSRWIVQRTEALKPFNLIPPTADVHPITFNPTSAVPSAISSFPPPSMASPPFPTSIITGAPASEPLNVSSSELNRNTSPSNVNDPASLSPASLNPSDSLMTGISSPAPMAASSPQNHTTLNGTSITKGKGKASAEDENRVDWRAAVESSRECSVSDVDTAAVQAAMSMSKKVHEAVQRQQVSSVYHSQSGEAYELLASGSSSVADDSDEALDAELAALLHESEFELVEEGPSPLKEPIVRGEESQEEEASPYPGTGRRGRPRTRRRVEGRPCWFPRLR</sequence>
<proteinExistence type="predicted"/>